<feature type="domain" description="Aminotransferase class V" evidence="12">
    <location>
        <begin position="31"/>
        <end position="137"/>
    </location>
</feature>
<evidence type="ECO:0000256" key="4">
    <source>
        <dbReference type="ARBA" id="ARBA00011738"/>
    </source>
</evidence>
<dbReference type="InterPro" id="IPR000192">
    <property type="entry name" value="Aminotrans_V_dom"/>
</dbReference>
<dbReference type="Gene3D" id="1.10.260.50">
    <property type="match status" value="1"/>
</dbReference>
<dbReference type="OrthoDB" id="10250117at2759"/>
<dbReference type="PANTHER" id="PTHR11601:SF62">
    <property type="entry name" value="SELENOCYSTEINE LYASE"/>
    <property type="match status" value="1"/>
</dbReference>
<dbReference type="GO" id="GO:0009000">
    <property type="term" value="F:selenocysteine lyase activity"/>
    <property type="evidence" value="ECO:0007669"/>
    <property type="project" value="UniProtKB-EC"/>
</dbReference>
<evidence type="ECO:0000256" key="6">
    <source>
        <dbReference type="ARBA" id="ARBA00022679"/>
    </source>
</evidence>
<keyword evidence="5" id="KW-0963">Cytoplasm</keyword>
<evidence type="ECO:0000256" key="8">
    <source>
        <dbReference type="ARBA" id="ARBA00023239"/>
    </source>
</evidence>
<dbReference type="FunFam" id="3.90.1150.10:FF:000065">
    <property type="entry name" value="Selenocysteine lyase"/>
    <property type="match status" value="1"/>
</dbReference>
<comment type="function">
    <text evidence="9">Catalyzes the decomposition of L-selenocysteine to L-alanine and elemental selenium.</text>
</comment>
<gene>
    <name evidence="14" type="primary">LOC106153828</name>
</gene>
<dbReference type="InterPro" id="IPR015422">
    <property type="entry name" value="PyrdxlP-dep_Trfase_small"/>
</dbReference>
<dbReference type="Pfam" id="PF00266">
    <property type="entry name" value="Aminotran_5"/>
    <property type="match status" value="2"/>
</dbReference>
<name>A0A1S3HE89_LINAN</name>
<keyword evidence="13" id="KW-1185">Reference proteome</keyword>
<evidence type="ECO:0000256" key="2">
    <source>
        <dbReference type="ARBA" id="ARBA00004514"/>
    </source>
</evidence>
<evidence type="ECO:0000256" key="7">
    <source>
        <dbReference type="ARBA" id="ARBA00022898"/>
    </source>
</evidence>
<comment type="cofactor">
    <cofactor evidence="1">
        <name>pyridoxal 5'-phosphate</name>
        <dbReference type="ChEBI" id="CHEBI:597326"/>
    </cofactor>
</comment>
<dbReference type="PIRSF" id="PIRSF005572">
    <property type="entry name" value="NifS"/>
    <property type="match status" value="1"/>
</dbReference>
<dbReference type="AlphaFoldDB" id="A0A1S3HE89"/>
<evidence type="ECO:0000256" key="10">
    <source>
        <dbReference type="ARBA" id="ARBA00039054"/>
    </source>
</evidence>
<dbReference type="InterPro" id="IPR015424">
    <property type="entry name" value="PyrdxlP-dep_Trfase"/>
</dbReference>
<evidence type="ECO:0000259" key="12">
    <source>
        <dbReference type="Pfam" id="PF00266"/>
    </source>
</evidence>
<protein>
    <recommendedName>
        <fullName evidence="11">Selenocysteine lyase</fullName>
        <ecNumber evidence="10">4.4.1.16</ecNumber>
    </recommendedName>
</protein>
<comment type="subcellular location">
    <subcellularLocation>
        <location evidence="2">Cytoplasm</location>
        <location evidence="2">Cytosol</location>
    </subcellularLocation>
</comment>
<dbReference type="RefSeq" id="XP_013383384.1">
    <property type="nucleotide sequence ID" value="XM_013527930.1"/>
</dbReference>
<comment type="similarity">
    <text evidence="3">Belongs to the class-V pyridoxal-phosphate-dependent aminotransferase family.</text>
</comment>
<dbReference type="STRING" id="7574.A0A1S3HE89"/>
<dbReference type="InterPro" id="IPR015421">
    <property type="entry name" value="PyrdxlP-dep_Trfase_major"/>
</dbReference>
<dbReference type="GO" id="GO:0005829">
    <property type="term" value="C:cytosol"/>
    <property type="evidence" value="ECO:0007669"/>
    <property type="project" value="UniProtKB-SubCell"/>
</dbReference>
<comment type="subunit">
    <text evidence="4">Homodimer.</text>
</comment>
<evidence type="ECO:0000256" key="9">
    <source>
        <dbReference type="ARBA" id="ARBA00037407"/>
    </source>
</evidence>
<feature type="domain" description="Aminotransferase class V" evidence="12">
    <location>
        <begin position="144"/>
        <end position="431"/>
    </location>
</feature>
<dbReference type="EC" id="4.4.1.16" evidence="10"/>
<evidence type="ECO:0000256" key="5">
    <source>
        <dbReference type="ARBA" id="ARBA00022490"/>
    </source>
</evidence>
<sequence length="449" mass="49616">MTKGVLLDRLSKQMEHNISGPELQNDVEDMIYLDYNATTPLEDEVVETISRTLREAWQNPSSSYATDTSGKSVKQIIDEARQNVADMIGGNVQDIVFTSGGTESNNMVFHTMLSHFEFKYNKTALERQTEGHSISVPPDKNIPHFITSNIEHDSIKIVLQEYQTLRKAEVTFVPVSKDTGQIVPEDVIAAIKPNTVLVSVMLANNETGIIQPIAEISERLRTIKRGDGETSRIFLHTDAAQALGKIPVSVQDLRVDYLTIVGHKFYGPRIGALYFPGRAGTAPLYPMFYGGGQERNYRPGTENTPMIAGLGKAAELVSRNVKVYGDHMEKTRNYLETQLETTFPDRVKFNGRYPKVPRLPNTCNVSILGAKLHGFQVLSKLKYVQTSVGAACHAQNRPSHILLASGVDPTAAANALRLSVGRHTTKDDIDRAIVDLKQAVQALESDIGQ</sequence>
<evidence type="ECO:0000256" key="11">
    <source>
        <dbReference type="ARBA" id="ARBA00040554"/>
    </source>
</evidence>
<proteinExistence type="inferred from homology"/>
<dbReference type="PANTHER" id="PTHR11601">
    <property type="entry name" value="CYSTEINE DESULFURYLASE FAMILY MEMBER"/>
    <property type="match status" value="1"/>
</dbReference>
<organism evidence="13 14">
    <name type="scientific">Lingula anatina</name>
    <name type="common">Brachiopod</name>
    <name type="synonym">Lingula unguis</name>
    <dbReference type="NCBI Taxonomy" id="7574"/>
    <lineage>
        <taxon>Eukaryota</taxon>
        <taxon>Metazoa</taxon>
        <taxon>Spiralia</taxon>
        <taxon>Lophotrochozoa</taxon>
        <taxon>Brachiopoda</taxon>
        <taxon>Linguliformea</taxon>
        <taxon>Lingulata</taxon>
        <taxon>Lingulida</taxon>
        <taxon>Linguloidea</taxon>
        <taxon>Lingulidae</taxon>
        <taxon>Lingula</taxon>
    </lineage>
</organism>
<dbReference type="FunFam" id="3.40.640.10:FF:000083">
    <property type="entry name" value="Selenocysteine lyase"/>
    <property type="match status" value="1"/>
</dbReference>
<keyword evidence="6" id="KW-0808">Transferase</keyword>
<reference evidence="14" key="1">
    <citation type="submission" date="2025-08" db="UniProtKB">
        <authorList>
            <consortium name="RefSeq"/>
        </authorList>
    </citation>
    <scope>IDENTIFICATION</scope>
    <source>
        <tissue evidence="14">Gonads</tissue>
    </source>
</reference>
<dbReference type="GO" id="GO:0016740">
    <property type="term" value="F:transferase activity"/>
    <property type="evidence" value="ECO:0007669"/>
    <property type="project" value="UniProtKB-KW"/>
</dbReference>
<dbReference type="GeneID" id="106153828"/>
<dbReference type="InParanoid" id="A0A1S3HE89"/>
<evidence type="ECO:0000313" key="14">
    <source>
        <dbReference type="RefSeq" id="XP_013383384.1"/>
    </source>
</evidence>
<evidence type="ECO:0000256" key="1">
    <source>
        <dbReference type="ARBA" id="ARBA00001933"/>
    </source>
</evidence>
<evidence type="ECO:0000313" key="13">
    <source>
        <dbReference type="Proteomes" id="UP000085678"/>
    </source>
</evidence>
<dbReference type="InterPro" id="IPR016454">
    <property type="entry name" value="Cysteine_dSase"/>
</dbReference>
<keyword evidence="7" id="KW-0663">Pyridoxal phosphate</keyword>
<dbReference type="Gene3D" id="3.90.1150.10">
    <property type="entry name" value="Aspartate Aminotransferase, domain 1"/>
    <property type="match status" value="1"/>
</dbReference>
<accession>A0A1S3HE89</accession>
<dbReference type="Proteomes" id="UP000085678">
    <property type="component" value="Unplaced"/>
</dbReference>
<keyword evidence="8 14" id="KW-0456">Lyase</keyword>
<dbReference type="SUPFAM" id="SSF53383">
    <property type="entry name" value="PLP-dependent transferases"/>
    <property type="match status" value="1"/>
</dbReference>
<evidence type="ECO:0000256" key="3">
    <source>
        <dbReference type="ARBA" id="ARBA00009236"/>
    </source>
</evidence>
<dbReference type="Gene3D" id="3.40.640.10">
    <property type="entry name" value="Type I PLP-dependent aspartate aminotransferase-like (Major domain)"/>
    <property type="match status" value="1"/>
</dbReference>
<dbReference type="KEGG" id="lak:106153828"/>